<feature type="domain" description="Protein kinase" evidence="6">
    <location>
        <begin position="1"/>
        <end position="75"/>
    </location>
</feature>
<proteinExistence type="predicted"/>
<keyword evidence="2" id="KW-0808">Transferase</keyword>
<protein>
    <recommendedName>
        <fullName evidence="6">Protein kinase domain-containing protein</fullName>
    </recommendedName>
</protein>
<evidence type="ECO:0000256" key="4">
    <source>
        <dbReference type="ARBA" id="ARBA00022777"/>
    </source>
</evidence>
<dbReference type="AlphaFoldDB" id="A0AAD9JR43"/>
<dbReference type="InterPro" id="IPR000719">
    <property type="entry name" value="Prot_kinase_dom"/>
</dbReference>
<evidence type="ECO:0000256" key="3">
    <source>
        <dbReference type="ARBA" id="ARBA00022741"/>
    </source>
</evidence>
<keyword evidence="4" id="KW-0418">Kinase</keyword>
<evidence type="ECO:0000256" key="2">
    <source>
        <dbReference type="ARBA" id="ARBA00022679"/>
    </source>
</evidence>
<keyword evidence="5" id="KW-0067">ATP-binding</keyword>
<reference evidence="7" key="1">
    <citation type="journal article" date="2023" name="Mol. Biol. Evol.">
        <title>Third-Generation Sequencing Reveals the Adaptive Role of the Epigenome in Three Deep-Sea Polychaetes.</title>
        <authorList>
            <person name="Perez M."/>
            <person name="Aroh O."/>
            <person name="Sun Y."/>
            <person name="Lan Y."/>
            <person name="Juniper S.K."/>
            <person name="Young C.R."/>
            <person name="Angers B."/>
            <person name="Qian P.Y."/>
        </authorList>
    </citation>
    <scope>NUCLEOTIDE SEQUENCE</scope>
    <source>
        <strain evidence="7">P08H-3</strain>
    </source>
</reference>
<dbReference type="PANTHER" id="PTHR24342">
    <property type="entry name" value="SERINE/THREONINE-PROTEIN KINASE 17"/>
    <property type="match status" value="1"/>
</dbReference>
<dbReference type="GO" id="GO:0035556">
    <property type="term" value="P:intracellular signal transduction"/>
    <property type="evidence" value="ECO:0007669"/>
    <property type="project" value="TreeGrafter"/>
</dbReference>
<evidence type="ECO:0000256" key="1">
    <source>
        <dbReference type="ARBA" id="ARBA00022527"/>
    </source>
</evidence>
<dbReference type="PROSITE" id="PS50011">
    <property type="entry name" value="PROTEIN_KINASE_DOM"/>
    <property type="match status" value="1"/>
</dbReference>
<sequence>SGQFAVVRRLKHKTKGNQFAGKFIRKRRVKASRRGASREDIEREVHILMKIDHENIVKLYEVYENKQEVILVLEL</sequence>
<dbReference type="Proteomes" id="UP001208570">
    <property type="component" value="Unassembled WGS sequence"/>
</dbReference>
<organism evidence="7 8">
    <name type="scientific">Paralvinella palmiformis</name>
    <dbReference type="NCBI Taxonomy" id="53620"/>
    <lineage>
        <taxon>Eukaryota</taxon>
        <taxon>Metazoa</taxon>
        <taxon>Spiralia</taxon>
        <taxon>Lophotrochozoa</taxon>
        <taxon>Annelida</taxon>
        <taxon>Polychaeta</taxon>
        <taxon>Sedentaria</taxon>
        <taxon>Canalipalpata</taxon>
        <taxon>Terebellida</taxon>
        <taxon>Terebelliformia</taxon>
        <taxon>Alvinellidae</taxon>
        <taxon>Paralvinella</taxon>
    </lineage>
</organism>
<dbReference type="GO" id="GO:0005524">
    <property type="term" value="F:ATP binding"/>
    <property type="evidence" value="ECO:0007669"/>
    <property type="project" value="UniProtKB-KW"/>
</dbReference>
<evidence type="ECO:0000256" key="5">
    <source>
        <dbReference type="ARBA" id="ARBA00022840"/>
    </source>
</evidence>
<dbReference type="Gene3D" id="3.30.200.20">
    <property type="entry name" value="Phosphorylase Kinase, domain 1"/>
    <property type="match status" value="1"/>
</dbReference>
<dbReference type="GO" id="GO:0005634">
    <property type="term" value="C:nucleus"/>
    <property type="evidence" value="ECO:0007669"/>
    <property type="project" value="TreeGrafter"/>
</dbReference>
<keyword evidence="1" id="KW-0723">Serine/threonine-protein kinase</keyword>
<dbReference type="GO" id="GO:0043065">
    <property type="term" value="P:positive regulation of apoptotic process"/>
    <property type="evidence" value="ECO:0007669"/>
    <property type="project" value="TreeGrafter"/>
</dbReference>
<dbReference type="InterPro" id="IPR011009">
    <property type="entry name" value="Kinase-like_dom_sf"/>
</dbReference>
<keyword evidence="8" id="KW-1185">Reference proteome</keyword>
<dbReference type="SUPFAM" id="SSF56112">
    <property type="entry name" value="Protein kinase-like (PK-like)"/>
    <property type="match status" value="1"/>
</dbReference>
<name>A0AAD9JR43_9ANNE</name>
<evidence type="ECO:0000313" key="8">
    <source>
        <dbReference type="Proteomes" id="UP001208570"/>
    </source>
</evidence>
<evidence type="ECO:0000259" key="6">
    <source>
        <dbReference type="PROSITE" id="PS50011"/>
    </source>
</evidence>
<dbReference type="GO" id="GO:0004674">
    <property type="term" value="F:protein serine/threonine kinase activity"/>
    <property type="evidence" value="ECO:0007669"/>
    <property type="project" value="UniProtKB-KW"/>
</dbReference>
<comment type="caution">
    <text evidence="7">The sequence shown here is derived from an EMBL/GenBank/DDBJ whole genome shotgun (WGS) entry which is preliminary data.</text>
</comment>
<feature type="non-terminal residue" evidence="7">
    <location>
        <position position="1"/>
    </location>
</feature>
<evidence type="ECO:0000313" key="7">
    <source>
        <dbReference type="EMBL" id="KAK2157833.1"/>
    </source>
</evidence>
<accession>A0AAD9JR43</accession>
<dbReference type="Pfam" id="PF00069">
    <property type="entry name" value="Pkinase"/>
    <property type="match status" value="1"/>
</dbReference>
<gene>
    <name evidence="7" type="ORF">LSH36_184g12028</name>
</gene>
<keyword evidence="3" id="KW-0547">Nucleotide-binding</keyword>
<dbReference type="EMBL" id="JAODUP010000184">
    <property type="protein sequence ID" value="KAK2157833.1"/>
    <property type="molecule type" value="Genomic_DNA"/>
</dbReference>
<dbReference type="PANTHER" id="PTHR24342:SF14">
    <property type="entry name" value="DEATH-ASSOCIATED PROTEIN KINASE DAPK-1"/>
    <property type="match status" value="1"/>
</dbReference>